<sequence>MKELLGTSLFIAFWAGCYLLPYWVSRRLGTYLIEKRSESVSRGRLWLRALLFFSCLWASVVLAGMVPLLYLAWVYPEVVLDNFLRPDGCIHDWSCLRMIAVASLLYAA</sequence>
<evidence type="ECO:0000256" key="1">
    <source>
        <dbReference type="SAM" id="Phobius"/>
    </source>
</evidence>
<protein>
    <submittedName>
        <fullName evidence="2">Membrane protein</fullName>
    </submittedName>
</protein>
<accession>D9PGM3</accession>
<name>D9PGM3_9ZZZZ</name>
<keyword evidence="1" id="KW-0472">Membrane</keyword>
<gene>
    <name evidence="2" type="ORF">LDC_0670</name>
</gene>
<dbReference type="EMBL" id="ADZX01000270">
    <property type="protein sequence ID" value="EFK97298.1"/>
    <property type="molecule type" value="Genomic_DNA"/>
</dbReference>
<dbReference type="AlphaFoldDB" id="D9PGM3"/>
<feature type="transmembrane region" description="Helical" evidence="1">
    <location>
        <begin position="6"/>
        <end position="24"/>
    </location>
</feature>
<feature type="non-terminal residue" evidence="2">
    <location>
        <position position="108"/>
    </location>
</feature>
<comment type="caution">
    <text evidence="2">The sequence shown here is derived from an EMBL/GenBank/DDBJ whole genome shotgun (WGS) entry which is preliminary data.</text>
</comment>
<dbReference type="PROSITE" id="PS51257">
    <property type="entry name" value="PROKAR_LIPOPROTEIN"/>
    <property type="match status" value="1"/>
</dbReference>
<reference evidence="2" key="2">
    <citation type="journal article" date="2011" name="Microb. Ecol.">
        <title>Taxonomic and Functional Metagenomic Profiling of the Microbial Community in the Anoxic Sediment of a Sub-saline Shallow Lake (Laguna de Carrizo, Central Spain).</title>
        <authorList>
            <person name="Ferrer M."/>
            <person name="Guazzaroni M.E."/>
            <person name="Richter M."/>
            <person name="Garcia-Salamanca A."/>
            <person name="Yarza P."/>
            <person name="Suarez-Suarez A."/>
            <person name="Solano J."/>
            <person name="Alcaide M."/>
            <person name="van Dillewijn P."/>
            <person name="Molina-Henares M.A."/>
            <person name="Lopez-Cortes N."/>
            <person name="Al-Ramahi Y."/>
            <person name="Guerrero C."/>
            <person name="Acosta A."/>
            <person name="de Eugenio L.I."/>
            <person name="Martinez V."/>
            <person name="Marques S."/>
            <person name="Rojo F."/>
            <person name="Santero E."/>
            <person name="Genilloud O."/>
            <person name="Perez-Perez J."/>
            <person name="Rossello-Mora R."/>
            <person name="Ramos J.L."/>
        </authorList>
    </citation>
    <scope>NUCLEOTIDE SEQUENCE</scope>
</reference>
<reference evidence="2" key="1">
    <citation type="submission" date="2010-07" db="EMBL/GenBank/DDBJ databases">
        <authorList>
            <consortium name="CONSOLIDER consortium CSD2007-00005"/>
            <person name="Guazzaroni M.-E."/>
            <person name="Richter M."/>
            <person name="Garcia-Salamanca A."/>
            <person name="Yarza P."/>
            <person name="Ferrer M."/>
        </authorList>
    </citation>
    <scope>NUCLEOTIDE SEQUENCE</scope>
</reference>
<organism evidence="2">
    <name type="scientific">sediment metagenome</name>
    <dbReference type="NCBI Taxonomy" id="749907"/>
    <lineage>
        <taxon>unclassified sequences</taxon>
        <taxon>metagenomes</taxon>
        <taxon>ecological metagenomes</taxon>
    </lineage>
</organism>
<proteinExistence type="predicted"/>
<feature type="transmembrane region" description="Helical" evidence="1">
    <location>
        <begin position="45"/>
        <end position="70"/>
    </location>
</feature>
<keyword evidence="1" id="KW-0812">Transmembrane</keyword>
<keyword evidence="1" id="KW-1133">Transmembrane helix</keyword>
<evidence type="ECO:0000313" key="2">
    <source>
        <dbReference type="EMBL" id="EFK97298.1"/>
    </source>
</evidence>